<organism evidence="5 6">
    <name type="scientific">Maritimibacter harenae</name>
    <dbReference type="NCBI Taxonomy" id="2606218"/>
    <lineage>
        <taxon>Bacteria</taxon>
        <taxon>Pseudomonadati</taxon>
        <taxon>Pseudomonadota</taxon>
        <taxon>Alphaproteobacteria</taxon>
        <taxon>Rhodobacterales</taxon>
        <taxon>Roseobacteraceae</taxon>
        <taxon>Maritimibacter</taxon>
    </lineage>
</organism>
<dbReference type="SUPFAM" id="SSF75005">
    <property type="entry name" value="Arabinanase/levansucrase/invertase"/>
    <property type="match status" value="1"/>
</dbReference>
<keyword evidence="2 4" id="KW-0378">Hydrolase</keyword>
<evidence type="ECO:0000256" key="2">
    <source>
        <dbReference type="ARBA" id="ARBA00022801"/>
    </source>
</evidence>
<dbReference type="AlphaFoldDB" id="A0A845M4Z7"/>
<comment type="caution">
    <text evidence="5">The sequence shown here is derived from an EMBL/GenBank/DDBJ whole genome shotgun (WGS) entry which is preliminary data.</text>
</comment>
<evidence type="ECO:0000256" key="4">
    <source>
        <dbReference type="RuleBase" id="RU361187"/>
    </source>
</evidence>
<protein>
    <submittedName>
        <fullName evidence="5">Family 43 glycosylhydrolase</fullName>
    </submittedName>
</protein>
<dbReference type="EMBL" id="WTUX01000011">
    <property type="protein sequence ID" value="MZR12787.1"/>
    <property type="molecule type" value="Genomic_DNA"/>
</dbReference>
<dbReference type="Proteomes" id="UP000467322">
    <property type="component" value="Unassembled WGS sequence"/>
</dbReference>
<keyword evidence="3 4" id="KW-0326">Glycosidase</keyword>
<dbReference type="GO" id="GO:0005975">
    <property type="term" value="P:carbohydrate metabolic process"/>
    <property type="evidence" value="ECO:0007669"/>
    <property type="project" value="InterPro"/>
</dbReference>
<sequence length="560" mass="60839">MTLCLALAMPGGVRAEPDPGRTLIMPGLGDPDVLSDGSRVLLTGTLDRAGARRLKFWESRDLTQFTPAGIYDPSAVDPRHDYCRIWAPDLSLDGGRYVLAFSALRHAPGTDCPKLGGLFATAQVTTFIATSPVGEIAFGPPVPINPGTGLPRSDVTRGCPAEGCNHAIRIDADLSRATDPGWFFYTWFDRGNNVSAFRLDAPDRVRDILRPYPNYANPRRDVAYEERITEAPDHFTRNGIHYLVYSRGHVHRSYGLSYLMADSAARFDKARGAHSLSTPAFTETGPGCVGSGLGRNYRNLPLVENMGHGSVIEHRGRHYIFYHVGQWRGAGCDGYRRKVYRQALRFRDDGTIESLTDLYLVWSRAPGRSYALDVQLGDGTWIAPCVGADILGRTPSYRFTGVCPSAPAPRAVHKSEIAQVRLVQSRDGTWGDGAGERQQTVAYDGGEVLRLDPPGRPPALAVTWTGTGRRGEAFSLDVVLKDGRVIGPCVDAGLLDRRHAHAFDGTCPAAPGAGVTPDRVAAFRVCSATGRAFKDWSRALCETRARPPGADRVHIDMGGG</sequence>
<dbReference type="InterPro" id="IPR023296">
    <property type="entry name" value="Glyco_hydro_beta-prop_sf"/>
</dbReference>
<dbReference type="InterPro" id="IPR006710">
    <property type="entry name" value="Glyco_hydro_43"/>
</dbReference>
<dbReference type="Gene3D" id="2.115.10.20">
    <property type="entry name" value="Glycosyl hydrolase domain, family 43"/>
    <property type="match status" value="1"/>
</dbReference>
<evidence type="ECO:0000313" key="5">
    <source>
        <dbReference type="EMBL" id="MZR12787.1"/>
    </source>
</evidence>
<keyword evidence="6" id="KW-1185">Reference proteome</keyword>
<evidence type="ECO:0000256" key="3">
    <source>
        <dbReference type="ARBA" id="ARBA00023295"/>
    </source>
</evidence>
<comment type="similarity">
    <text evidence="1 4">Belongs to the glycosyl hydrolase 43 family.</text>
</comment>
<proteinExistence type="inferred from homology"/>
<evidence type="ECO:0000313" key="6">
    <source>
        <dbReference type="Proteomes" id="UP000467322"/>
    </source>
</evidence>
<reference evidence="5 6" key="1">
    <citation type="submission" date="2019-12" db="EMBL/GenBank/DDBJ databases">
        <title>Maritimibacter sp. nov. sp. isolated from sea sand.</title>
        <authorList>
            <person name="Kim J."/>
            <person name="Jeong S.E."/>
            <person name="Jung H.S."/>
            <person name="Jeon C.O."/>
        </authorList>
    </citation>
    <scope>NUCLEOTIDE SEQUENCE [LARGE SCALE GENOMIC DNA]</scope>
    <source>
        <strain evidence="5 6">DP07</strain>
    </source>
</reference>
<dbReference type="GO" id="GO:0004553">
    <property type="term" value="F:hydrolase activity, hydrolyzing O-glycosyl compounds"/>
    <property type="evidence" value="ECO:0007669"/>
    <property type="project" value="InterPro"/>
</dbReference>
<accession>A0A845M4Z7</accession>
<name>A0A845M4Z7_9RHOB</name>
<gene>
    <name evidence="5" type="ORF">GQE99_07110</name>
</gene>
<dbReference type="RefSeq" id="WP_161350913.1">
    <property type="nucleotide sequence ID" value="NZ_WTUX01000011.1"/>
</dbReference>
<dbReference type="Pfam" id="PF04616">
    <property type="entry name" value="Glyco_hydro_43"/>
    <property type="match status" value="1"/>
</dbReference>
<evidence type="ECO:0000256" key="1">
    <source>
        <dbReference type="ARBA" id="ARBA00009865"/>
    </source>
</evidence>